<dbReference type="EMBL" id="MU004233">
    <property type="protein sequence ID" value="KAF2670813.1"/>
    <property type="molecule type" value="Genomic_DNA"/>
</dbReference>
<keyword evidence="2" id="KW-1185">Reference proteome</keyword>
<organism evidence="1 2">
    <name type="scientific">Microthyrium microscopicum</name>
    <dbReference type="NCBI Taxonomy" id="703497"/>
    <lineage>
        <taxon>Eukaryota</taxon>
        <taxon>Fungi</taxon>
        <taxon>Dikarya</taxon>
        <taxon>Ascomycota</taxon>
        <taxon>Pezizomycotina</taxon>
        <taxon>Dothideomycetes</taxon>
        <taxon>Dothideomycetes incertae sedis</taxon>
        <taxon>Microthyriales</taxon>
        <taxon>Microthyriaceae</taxon>
        <taxon>Microthyrium</taxon>
    </lineage>
</organism>
<protein>
    <submittedName>
        <fullName evidence="1">Uncharacterized protein</fullName>
    </submittedName>
</protein>
<dbReference type="Proteomes" id="UP000799302">
    <property type="component" value="Unassembled WGS sequence"/>
</dbReference>
<name>A0A6A6UHA5_9PEZI</name>
<gene>
    <name evidence="1" type="ORF">BT63DRAFT_423112</name>
</gene>
<accession>A0A6A6UHA5</accession>
<reference evidence="1" key="1">
    <citation type="journal article" date="2020" name="Stud. Mycol.">
        <title>101 Dothideomycetes genomes: a test case for predicting lifestyles and emergence of pathogens.</title>
        <authorList>
            <person name="Haridas S."/>
            <person name="Albert R."/>
            <person name="Binder M."/>
            <person name="Bloem J."/>
            <person name="Labutti K."/>
            <person name="Salamov A."/>
            <person name="Andreopoulos B."/>
            <person name="Baker S."/>
            <person name="Barry K."/>
            <person name="Bills G."/>
            <person name="Bluhm B."/>
            <person name="Cannon C."/>
            <person name="Castanera R."/>
            <person name="Culley D."/>
            <person name="Daum C."/>
            <person name="Ezra D."/>
            <person name="Gonzalez J."/>
            <person name="Henrissat B."/>
            <person name="Kuo A."/>
            <person name="Liang C."/>
            <person name="Lipzen A."/>
            <person name="Lutzoni F."/>
            <person name="Magnuson J."/>
            <person name="Mondo S."/>
            <person name="Nolan M."/>
            <person name="Ohm R."/>
            <person name="Pangilinan J."/>
            <person name="Park H.-J."/>
            <person name="Ramirez L."/>
            <person name="Alfaro M."/>
            <person name="Sun H."/>
            <person name="Tritt A."/>
            <person name="Yoshinaga Y."/>
            <person name="Zwiers L.-H."/>
            <person name="Turgeon B."/>
            <person name="Goodwin S."/>
            <person name="Spatafora J."/>
            <person name="Crous P."/>
            <person name="Grigoriev I."/>
        </authorList>
    </citation>
    <scope>NUCLEOTIDE SEQUENCE</scope>
    <source>
        <strain evidence="1">CBS 115976</strain>
    </source>
</reference>
<dbReference type="AlphaFoldDB" id="A0A6A6UHA5"/>
<evidence type="ECO:0000313" key="2">
    <source>
        <dbReference type="Proteomes" id="UP000799302"/>
    </source>
</evidence>
<proteinExistence type="predicted"/>
<evidence type="ECO:0000313" key="1">
    <source>
        <dbReference type="EMBL" id="KAF2670813.1"/>
    </source>
</evidence>
<sequence length="284" mass="30407">MPTWFLPPDFSFSSDGPLQLGTVLSHPSRPTLVLASIDGSSHPEIVLPKVDTVTEKNHTHSNSRSQSNEFSIWAKFLEVASTSIKTNVGSHAALTYGTADHQIKMFAQPFSAEALLAISNLPAVRGQIDSGMFGKRPLYVVSGLRIAQQSFEVKTEVGSNFNTELSGSGPAAGGIAPVEVGASVAHHRAKTVTDSYNTAAGVVFAYRLHVVRPKRAGPQGELFSHKSAFMTGEGSGSEEPPIMVEADKQELKDDIEEEIEFTESTIGDDICISFDSEKGNGMAK</sequence>
<dbReference type="OrthoDB" id="4500473at2759"/>